<dbReference type="SUPFAM" id="SSF51735">
    <property type="entry name" value="NAD(P)-binding Rossmann-fold domains"/>
    <property type="match status" value="1"/>
</dbReference>
<reference evidence="2 3" key="1">
    <citation type="journal article" date="2018" name="Nat. Ecol. Evol.">
        <title>Shark genomes provide insights into elasmobranch evolution and the origin of vertebrates.</title>
        <authorList>
            <person name="Hara Y"/>
            <person name="Yamaguchi K"/>
            <person name="Onimaru K"/>
            <person name="Kadota M"/>
            <person name="Koyanagi M"/>
            <person name="Keeley SD"/>
            <person name="Tatsumi K"/>
            <person name="Tanaka K"/>
            <person name="Motone F"/>
            <person name="Kageyama Y"/>
            <person name="Nozu R"/>
            <person name="Adachi N"/>
            <person name="Nishimura O"/>
            <person name="Nakagawa R"/>
            <person name="Tanegashima C"/>
            <person name="Kiyatake I"/>
            <person name="Matsumoto R"/>
            <person name="Murakumo K"/>
            <person name="Nishida K"/>
            <person name="Terakita A"/>
            <person name="Kuratani S"/>
            <person name="Sato K"/>
            <person name="Hyodo S Kuraku.S."/>
        </authorList>
    </citation>
    <scope>NUCLEOTIDE SEQUENCE [LARGE SCALE GENOMIC DNA]</scope>
</reference>
<feature type="non-terminal residue" evidence="2">
    <location>
        <position position="1"/>
    </location>
</feature>
<dbReference type="Pfam" id="PF00106">
    <property type="entry name" value="adh_short"/>
    <property type="match status" value="1"/>
</dbReference>
<accession>A0A401PRR1</accession>
<proteinExistence type="inferred from homology"/>
<evidence type="ECO:0000256" key="1">
    <source>
        <dbReference type="ARBA" id="ARBA00006484"/>
    </source>
</evidence>
<comment type="caution">
    <text evidence="2">The sequence shown here is derived from an EMBL/GenBank/DDBJ whole genome shotgun (WGS) entry which is preliminary data.</text>
</comment>
<dbReference type="AlphaFoldDB" id="A0A401PRR1"/>
<gene>
    <name evidence="2" type="ORF">scyTo_0020397</name>
</gene>
<dbReference type="OrthoDB" id="2102561at2759"/>
<dbReference type="Proteomes" id="UP000288216">
    <property type="component" value="Unassembled WGS sequence"/>
</dbReference>
<keyword evidence="3" id="KW-1185">Reference proteome</keyword>
<sequence>LWGLVNNAGIFGWGEVEWNNIKVYQRHADVNLWGSIRMTLSFIPLVRQCKGRFIFLSSTSAYIHTPACSTYVITKCGIEAFSDCFRLEMKKFGVKVSVIEPGNYTSATNILKVQTTEEVWNELSDPVKRVYSKEYIQLLIDKVQNIMSSKSRNPTDVTNAIMEALISSNPKARYLVVSMAERVIIFMCVHFPTWFTDAFFCSRRAYCKQNVLIASQINN</sequence>
<dbReference type="InterPro" id="IPR036291">
    <property type="entry name" value="NAD(P)-bd_dom_sf"/>
</dbReference>
<dbReference type="EMBL" id="BFAA01016430">
    <property type="protein sequence ID" value="GCB75787.1"/>
    <property type="molecule type" value="Genomic_DNA"/>
</dbReference>
<dbReference type="InterPro" id="IPR002347">
    <property type="entry name" value="SDR_fam"/>
</dbReference>
<dbReference type="STRING" id="75743.A0A401PRR1"/>
<organism evidence="2 3">
    <name type="scientific">Scyliorhinus torazame</name>
    <name type="common">Cloudy catshark</name>
    <name type="synonym">Catulus torazame</name>
    <dbReference type="NCBI Taxonomy" id="75743"/>
    <lineage>
        <taxon>Eukaryota</taxon>
        <taxon>Metazoa</taxon>
        <taxon>Chordata</taxon>
        <taxon>Craniata</taxon>
        <taxon>Vertebrata</taxon>
        <taxon>Chondrichthyes</taxon>
        <taxon>Elasmobranchii</taxon>
        <taxon>Galeomorphii</taxon>
        <taxon>Galeoidea</taxon>
        <taxon>Carcharhiniformes</taxon>
        <taxon>Scyliorhinidae</taxon>
        <taxon>Scyliorhinus</taxon>
    </lineage>
</organism>
<dbReference type="PANTHER" id="PTHR43313:SF43">
    <property type="entry name" value="D-BETA-HYDROXYBUTYRATE DEHYDROGENASE, MITOCHONDRIAL"/>
    <property type="match status" value="1"/>
</dbReference>
<comment type="similarity">
    <text evidence="1">Belongs to the short-chain dehydrogenases/reductases (SDR) family.</text>
</comment>
<evidence type="ECO:0000313" key="3">
    <source>
        <dbReference type="Proteomes" id="UP000288216"/>
    </source>
</evidence>
<dbReference type="GO" id="GO:0016491">
    <property type="term" value="F:oxidoreductase activity"/>
    <property type="evidence" value="ECO:0007669"/>
    <property type="project" value="TreeGrafter"/>
</dbReference>
<evidence type="ECO:0000313" key="2">
    <source>
        <dbReference type="EMBL" id="GCB75787.1"/>
    </source>
</evidence>
<dbReference type="OMA" id="ARYMVAR"/>
<name>A0A401PRR1_SCYTO</name>
<dbReference type="PANTHER" id="PTHR43313">
    <property type="entry name" value="SHORT-CHAIN DEHYDROGENASE/REDUCTASE FAMILY 9C"/>
    <property type="match status" value="1"/>
</dbReference>
<dbReference type="Gene3D" id="3.40.50.720">
    <property type="entry name" value="NAD(P)-binding Rossmann-like Domain"/>
    <property type="match status" value="1"/>
</dbReference>
<protein>
    <submittedName>
        <fullName evidence="2">Uncharacterized protein</fullName>
    </submittedName>
</protein>
<dbReference type="GO" id="GO:0008202">
    <property type="term" value="P:steroid metabolic process"/>
    <property type="evidence" value="ECO:0007669"/>
    <property type="project" value="TreeGrafter"/>
</dbReference>